<dbReference type="SUPFAM" id="SSF48452">
    <property type="entry name" value="TPR-like"/>
    <property type="match status" value="1"/>
</dbReference>
<dbReference type="GO" id="GO:0003779">
    <property type="term" value="F:actin binding"/>
    <property type="evidence" value="ECO:0007669"/>
    <property type="project" value="InterPro"/>
</dbReference>
<dbReference type="SUPFAM" id="SSF52047">
    <property type="entry name" value="RNI-like"/>
    <property type="match status" value="2"/>
</dbReference>
<evidence type="ECO:0000259" key="4">
    <source>
        <dbReference type="PROSITE" id="PS51089"/>
    </source>
</evidence>
<dbReference type="InterPro" id="IPR057207">
    <property type="entry name" value="FBXL15_LRR"/>
</dbReference>
<dbReference type="InterPro" id="IPR011990">
    <property type="entry name" value="TPR-like_helical_dom_sf"/>
</dbReference>
<dbReference type="Gene3D" id="1.25.40.10">
    <property type="entry name" value="Tetratricopeptide repeat domain"/>
    <property type="match status" value="1"/>
</dbReference>
<dbReference type="GO" id="GO:0048312">
    <property type="term" value="P:intracellular distribution of mitochondria"/>
    <property type="evidence" value="ECO:0007669"/>
    <property type="project" value="TreeGrafter"/>
</dbReference>
<dbReference type="PANTHER" id="PTHR12601">
    <property type="entry name" value="EUKARYOTIC TRANSLATION INITIATION FACTOR 3 SUBUNIT EIF-3"/>
    <property type="match status" value="1"/>
</dbReference>
<dbReference type="InterPro" id="IPR032675">
    <property type="entry name" value="LRR_dom_sf"/>
</dbReference>
<dbReference type="Proteomes" id="UP000001396">
    <property type="component" value="Unassembled WGS sequence"/>
</dbReference>
<dbReference type="PROSITE" id="PS51089">
    <property type="entry name" value="HP"/>
    <property type="match status" value="1"/>
</dbReference>
<feature type="region of interest" description="Disordered" evidence="3">
    <location>
        <begin position="81"/>
        <end position="137"/>
    </location>
</feature>
<keyword evidence="1" id="KW-0963">Cytoplasm</keyword>
<sequence length="1902" mass="217729">MDYINDMYSFNKSKVYDFDIYSYFNDYNEISQQQYNANRLKNKLNGEQKPTPTTIINNSNNINNINNITSVINKISINNHKEEKEDEQEYDDDEVEVGDEDEVEDYETSEESDDDDDDYELINDSSDDSNKDLDENNQIILKNKKQIKKNKKSLFKKPIDFGCYTNTNINTNINGKSNSNNVNSNNNNNISYVNNNSNNISYVNNNSNNNNNHFNNEKNKDNYISSYALSDTDVSIDGSDLIDNYVQEDSNATNRNLHSASPFKPIPVGSNNSIHSGNGASSAGSIHIQSQLHRYTSVVTKQMNWNDEFQTLLAMEDTELKFRKLSHLARDFVYAAKIYATIIINELCLPFEQKSLRPVDMGGFAGGLKYYCQGILFKFAMDSMLNEDCWMYGGPVPRDDYASKSASNELKGLISYYMAQVNGLHYPLIALIDYKGFRLIALSLLPINSDTIRYGSSDSGSIVHDSIVDLSQKMAEAGKRINLKPHLVGSVEEHSKVLPSPGDLEAHLGNDNRYYVIDFSRTFPPEALVKRDDVNKRSIFYNLLRPEFVAKWERPLCSDAFTGWQRLDAEKQEHNAEVEDATQHLLTVIIPQLSLKLDREYKGTSLFSANPVVPGEEPSNFDEIKTQFATKFLPIIQKRFEGITNIQTHAQQQVTAEINNTNLMESIESTSSMAIPELPVKKLTRSLNTVKNETPRYLLMIIEEMHRLGINLRHMGRLRSHSISNRLRDLLLLEMAARSIKCIIKEDMRLKMKEVHGLSEEPFKEVVITIFNKVLDFKSDIWTRIRQTISSKFYMAFSYRNPDSPDQQIEESQEETWMERINPKNLFERLQLLTGITLSPIAQYEFSRDPHMFQFVDSDIIEIYSNVKHMNIVDYAEGMALSMAAQNKKGRERLRLLKMATSKFQSSLKSNPENFDCICQLGRTLVVQADSITSVTGGFGKNQYIKTLEEAALKFKDAIQISPTYSPAYYELAHVYILIAQHFHSVPFKCQRYYKMAADEFEMALKYEHPEKQSDLFASVLDSARNLFDRGLEGWSTYIIGVTLICLGLERFNPKDASVKLLLGKSYIYRPFYDFEEEKERNNFYIEAATKFQQALLLSNSVKSEILEIGRDIWLRSKVGNRKLYYPATYIFRLLVRGKYFQDNKAYSMYLDSLFEIIRIDTSLENPFIIELKELLELLISIDNQYCKDKIDSAITNQQQELCDFLKVASISTVVMNRLREKSVGLKKVNLMMTSIGNQTLSSIAGVFQSMEDLNLSNCPLLTDDGISEFLTNHGKPLTTLNLSMTLISSKSITIISNFCQLIHSLDIQNCPMVTTENLRQLAQIPKLKKIDISKCKVTNEVVALLFAHNIQELSIRNENRISDEALVTFSCSQLRVLDLSSCSKISDQTFIQLPQCPQLESLILEACYNITDAAALNISQKMPSLRKISLKSCKFITDTGIINIVQRCSKIEDMKLSRCHSLSDVAVEAISTQLSGVLERIDLSMCPQLSVESLITLLQLCTKLTAINLSENPKVNNEIVSIISNQFPGVIHLRLDSCTKITDIDGTLELSTPSLQTLSIKKSQISHQSFLNITASLLNLTSLSVKSCLQLTDLSFSSIGFLTQLEYLDISDNYRLLDNSMQSICKSLHRLKHLDISQCLRLSTKAFFMIGKHLTKLEELLMVGCASLNDTAVLYFAENLFMLRHIDISACTLITDKSIYALAHNQLYLEKLFLRDCMNITQSAIDFVRDKCNLFRLTRLSLHSLPLMGELKMYPNELILKPIKYSESSGNEWRQKSQKQNEKAIENKIKQQLRAQKALEMEQQHLQQEQQQKEQQELEKKKRLLELQKQREAMKPKYEPFTSVREYKTLVKGDRKGLDPQNLEKYLSPQEFEAVFGMNQEQYEKLSKWKKDDKKKLLHLF</sequence>
<dbReference type="Gene3D" id="1.10.950.10">
    <property type="entry name" value="Villin headpiece domain"/>
    <property type="match status" value="1"/>
</dbReference>
<dbReference type="InterPro" id="IPR025697">
    <property type="entry name" value="CLU_dom"/>
</dbReference>
<dbReference type="SMART" id="SM00367">
    <property type="entry name" value="LRR_CC"/>
    <property type="match status" value="15"/>
</dbReference>
<organism evidence="6 7">
    <name type="scientific">Heterostelium pallidum (strain ATCC 26659 / Pp 5 / PN500)</name>
    <name type="common">Cellular slime mold</name>
    <name type="synonym">Polysphondylium pallidum</name>
    <dbReference type="NCBI Taxonomy" id="670386"/>
    <lineage>
        <taxon>Eukaryota</taxon>
        <taxon>Amoebozoa</taxon>
        <taxon>Evosea</taxon>
        <taxon>Eumycetozoa</taxon>
        <taxon>Dictyostelia</taxon>
        <taxon>Acytosteliales</taxon>
        <taxon>Acytosteliaceae</taxon>
        <taxon>Heterostelium</taxon>
    </lineage>
</organism>
<dbReference type="GeneID" id="31362398"/>
<dbReference type="PROSITE" id="PS51823">
    <property type="entry name" value="CLU"/>
    <property type="match status" value="1"/>
</dbReference>
<dbReference type="PANTHER" id="PTHR12601:SF20">
    <property type="entry name" value="LEUCINE-RICH REPEAT-CONTAINING PROTEIN"/>
    <property type="match status" value="1"/>
</dbReference>
<feature type="compositionally biased region" description="Acidic residues" evidence="3">
    <location>
        <begin position="84"/>
        <end position="127"/>
    </location>
</feature>
<protein>
    <submittedName>
        <fullName evidence="6">Leucine-rich repeat-containing protein</fullName>
    </submittedName>
</protein>
<evidence type="ECO:0000313" key="6">
    <source>
        <dbReference type="EMBL" id="EFA80095.1"/>
    </source>
</evidence>
<evidence type="ECO:0000256" key="3">
    <source>
        <dbReference type="SAM" id="MobiDB-lite"/>
    </source>
</evidence>
<dbReference type="InterPro" id="IPR036886">
    <property type="entry name" value="Villin_headpiece_dom_sf"/>
</dbReference>
<dbReference type="FunCoup" id="D3BDW4">
    <property type="interactions" value="526"/>
</dbReference>
<dbReference type="Gene3D" id="3.80.10.10">
    <property type="entry name" value="Ribonuclease Inhibitor"/>
    <property type="match status" value="3"/>
</dbReference>
<keyword evidence="7" id="KW-1185">Reference proteome</keyword>
<reference evidence="6 7" key="1">
    <citation type="journal article" date="2011" name="Genome Res.">
        <title>Phylogeny-wide analysis of social amoeba genomes highlights ancient origins for complex intercellular communication.</title>
        <authorList>
            <person name="Heidel A.J."/>
            <person name="Lawal H.M."/>
            <person name="Felder M."/>
            <person name="Schilde C."/>
            <person name="Helps N.R."/>
            <person name="Tunggal B."/>
            <person name="Rivero F."/>
            <person name="John U."/>
            <person name="Schleicher M."/>
            <person name="Eichinger L."/>
            <person name="Platzer M."/>
            <person name="Noegel A.A."/>
            <person name="Schaap P."/>
            <person name="Gloeckner G."/>
        </authorList>
    </citation>
    <scope>NUCLEOTIDE SEQUENCE [LARGE SCALE GENOMIC DNA]</scope>
    <source>
        <strain evidence="7">ATCC 26659 / Pp 5 / PN500</strain>
    </source>
</reference>
<dbReference type="GO" id="GO:0007010">
    <property type="term" value="P:cytoskeleton organization"/>
    <property type="evidence" value="ECO:0007669"/>
    <property type="project" value="InterPro"/>
</dbReference>
<dbReference type="InterPro" id="IPR027523">
    <property type="entry name" value="CLU_prot"/>
</dbReference>
<accession>D3BDW4</accession>
<dbReference type="STRING" id="670386.D3BDW4"/>
<name>D3BDW4_HETP5</name>
<evidence type="ECO:0000256" key="2">
    <source>
        <dbReference type="SAM" id="Coils"/>
    </source>
</evidence>
<dbReference type="Pfam" id="PF12807">
    <property type="entry name" value="eIF3_p135"/>
    <property type="match status" value="1"/>
</dbReference>
<feature type="domain" description="Clu" evidence="5">
    <location>
        <begin position="279"/>
        <end position="530"/>
    </location>
</feature>
<dbReference type="Pfam" id="PF25372">
    <property type="entry name" value="DUF7885"/>
    <property type="match status" value="2"/>
</dbReference>
<dbReference type="EMBL" id="ADBJ01000031">
    <property type="protein sequence ID" value="EFA80095.1"/>
    <property type="molecule type" value="Genomic_DNA"/>
</dbReference>
<dbReference type="InterPro" id="IPR033646">
    <property type="entry name" value="CLU-central"/>
</dbReference>
<feature type="domain" description="HP" evidence="4">
    <location>
        <begin position="1834"/>
        <end position="1902"/>
    </location>
</feature>
<dbReference type="InterPro" id="IPR006553">
    <property type="entry name" value="Leu-rich_rpt_Cys-con_subtyp"/>
</dbReference>
<dbReference type="GO" id="GO:0003729">
    <property type="term" value="F:mRNA binding"/>
    <property type="evidence" value="ECO:0007669"/>
    <property type="project" value="TreeGrafter"/>
</dbReference>
<dbReference type="Pfam" id="PF13236">
    <property type="entry name" value="CLU"/>
    <property type="match status" value="1"/>
</dbReference>
<dbReference type="OMA" id="GNRKLYY"/>
<dbReference type="InParanoid" id="D3BDW4"/>
<evidence type="ECO:0000256" key="1">
    <source>
        <dbReference type="ARBA" id="ARBA00022490"/>
    </source>
</evidence>
<dbReference type="SUPFAM" id="SSF47050">
    <property type="entry name" value="VHP, Villin headpiece domain"/>
    <property type="match status" value="1"/>
</dbReference>
<dbReference type="GO" id="GO:0005737">
    <property type="term" value="C:cytoplasm"/>
    <property type="evidence" value="ECO:0007669"/>
    <property type="project" value="TreeGrafter"/>
</dbReference>
<evidence type="ECO:0000313" key="7">
    <source>
        <dbReference type="Proteomes" id="UP000001396"/>
    </source>
</evidence>
<proteinExistence type="predicted"/>
<dbReference type="Pfam" id="PF02209">
    <property type="entry name" value="VHP"/>
    <property type="match status" value="1"/>
</dbReference>
<feature type="coiled-coil region" evidence="2">
    <location>
        <begin position="1783"/>
        <end position="1836"/>
    </location>
</feature>
<dbReference type="InterPro" id="IPR003128">
    <property type="entry name" value="Villin_headpiece"/>
</dbReference>
<dbReference type="RefSeq" id="XP_020432215.1">
    <property type="nucleotide sequence ID" value="XM_020577767.1"/>
</dbReference>
<gene>
    <name evidence="6" type="ORF">PPL_06917</name>
</gene>
<evidence type="ECO:0000259" key="5">
    <source>
        <dbReference type="PROSITE" id="PS51823"/>
    </source>
</evidence>
<dbReference type="SMART" id="SM00153">
    <property type="entry name" value="VHP"/>
    <property type="match status" value="1"/>
</dbReference>
<comment type="caution">
    <text evidence="6">The sequence shown here is derived from an EMBL/GenBank/DDBJ whole genome shotgun (WGS) entry which is preliminary data.</text>
</comment>
<keyword evidence="2" id="KW-0175">Coiled coil</keyword>